<dbReference type="PRINTS" id="PR00084">
    <property type="entry name" value="MTLDHDRGNASE"/>
</dbReference>
<protein>
    <submittedName>
        <fullName evidence="4">Mannitol dehydrogenase family protein</fullName>
        <ecNumber evidence="4">1.1.1.-</ecNumber>
    </submittedName>
</protein>
<name>A0ABW3P9B5_9SPHN</name>
<dbReference type="InterPro" id="IPR013328">
    <property type="entry name" value="6PGD_dom2"/>
</dbReference>
<dbReference type="Proteomes" id="UP001597203">
    <property type="component" value="Unassembled WGS sequence"/>
</dbReference>
<dbReference type="Pfam" id="PF01232">
    <property type="entry name" value="Mannitol_dh"/>
    <property type="match status" value="1"/>
</dbReference>
<dbReference type="SUPFAM" id="SSF51735">
    <property type="entry name" value="NAD(P)-binding Rossmann-fold domains"/>
    <property type="match status" value="1"/>
</dbReference>
<dbReference type="InterPro" id="IPR050988">
    <property type="entry name" value="Mannitol_DH/Oxidoreductase"/>
</dbReference>
<gene>
    <name evidence="4" type="ORF">ACFQ24_20870</name>
</gene>
<dbReference type="EC" id="1.1.1.-" evidence="4"/>
<sequence>MKRLSSAALADLPGDVIRPAYDRVAVRCGVVHIGIGAFHRAHQAVFFDDALNGGDLRWGIVAASLRSPAVRDQMEPQDGLYTMLVRDGAAEQARVIGAVQRVIVAPEEPQALIEAMASPDTHIVTLTITEKGYKLDPATGALMEEDVQLAADILSLERPQTAPGFIVAALARRREAGLPPFTAISCDNLPHNGARLRDAVIALAGRHDPGLADWIAAEGAFPQTMVDRIVPATTAADVAALSARLGVEDRAMVKTEPFRQWVIEDRFCGPRPDFGEGVQLTRDVAPWEEAKLRLLNGAHSGIAYLGGLAGIDHVHEVLALPDARHFVEALWDESETTLSPPPGLNVATYRRALMARFDNPTLAHRTRQIAMDGSQKLPQRLLAPVAARIARGQEADALSLAVAAWIRWQAGVDDAGAAHAVDDPLAGEIAVLLSDAKTAAQRVDMILGFGLVVPADLRASKHLQLSLVRWLTALEERGALAALRELRHSGHKKM</sequence>
<organism evidence="4 5">
    <name type="scientific">Sphingobium olei</name>
    <dbReference type="NCBI Taxonomy" id="420955"/>
    <lineage>
        <taxon>Bacteria</taxon>
        <taxon>Pseudomonadati</taxon>
        <taxon>Pseudomonadota</taxon>
        <taxon>Alphaproteobacteria</taxon>
        <taxon>Sphingomonadales</taxon>
        <taxon>Sphingomonadaceae</taxon>
        <taxon>Sphingobium</taxon>
    </lineage>
</organism>
<feature type="domain" description="Mannitol dehydrogenase N-terminal" evidence="2">
    <location>
        <begin position="29"/>
        <end position="273"/>
    </location>
</feature>
<evidence type="ECO:0000259" key="3">
    <source>
        <dbReference type="Pfam" id="PF08125"/>
    </source>
</evidence>
<dbReference type="PANTHER" id="PTHR43362">
    <property type="entry name" value="MANNITOL DEHYDROGENASE DSF1-RELATED"/>
    <property type="match status" value="1"/>
</dbReference>
<dbReference type="EMBL" id="JBHTLS010000135">
    <property type="protein sequence ID" value="MFD1107327.1"/>
    <property type="molecule type" value="Genomic_DNA"/>
</dbReference>
<dbReference type="Gene3D" id="3.40.50.720">
    <property type="entry name" value="NAD(P)-binding Rossmann-like Domain"/>
    <property type="match status" value="1"/>
</dbReference>
<feature type="domain" description="Mannitol dehydrogenase C-terminal" evidence="3">
    <location>
        <begin position="283"/>
        <end position="462"/>
    </location>
</feature>
<evidence type="ECO:0000256" key="1">
    <source>
        <dbReference type="ARBA" id="ARBA00023002"/>
    </source>
</evidence>
<dbReference type="Pfam" id="PF08125">
    <property type="entry name" value="Mannitol_dh_C"/>
    <property type="match status" value="1"/>
</dbReference>
<keyword evidence="1 4" id="KW-0560">Oxidoreductase</keyword>
<evidence type="ECO:0000313" key="4">
    <source>
        <dbReference type="EMBL" id="MFD1107327.1"/>
    </source>
</evidence>
<dbReference type="Gene3D" id="1.10.1040.10">
    <property type="entry name" value="N-(1-d-carboxylethyl)-l-norvaline Dehydrogenase, domain 2"/>
    <property type="match status" value="1"/>
</dbReference>
<comment type="caution">
    <text evidence="4">The sequence shown here is derived from an EMBL/GenBank/DDBJ whole genome shotgun (WGS) entry which is preliminary data.</text>
</comment>
<proteinExistence type="predicted"/>
<accession>A0ABW3P9B5</accession>
<dbReference type="InterPro" id="IPR036291">
    <property type="entry name" value="NAD(P)-bd_dom_sf"/>
</dbReference>
<evidence type="ECO:0000313" key="5">
    <source>
        <dbReference type="Proteomes" id="UP001597203"/>
    </source>
</evidence>
<dbReference type="RefSeq" id="WP_380914788.1">
    <property type="nucleotide sequence ID" value="NZ_JBHTLS010000135.1"/>
</dbReference>
<dbReference type="SUPFAM" id="SSF48179">
    <property type="entry name" value="6-phosphogluconate dehydrogenase C-terminal domain-like"/>
    <property type="match status" value="1"/>
</dbReference>
<dbReference type="PANTHER" id="PTHR43362:SF1">
    <property type="entry name" value="MANNITOL DEHYDROGENASE 2-RELATED"/>
    <property type="match status" value="1"/>
</dbReference>
<dbReference type="InterPro" id="IPR008927">
    <property type="entry name" value="6-PGluconate_DH-like_C_sf"/>
</dbReference>
<reference evidence="5" key="1">
    <citation type="journal article" date="2019" name="Int. J. Syst. Evol. Microbiol.">
        <title>The Global Catalogue of Microorganisms (GCM) 10K type strain sequencing project: providing services to taxonomists for standard genome sequencing and annotation.</title>
        <authorList>
            <consortium name="The Broad Institute Genomics Platform"/>
            <consortium name="The Broad Institute Genome Sequencing Center for Infectious Disease"/>
            <person name="Wu L."/>
            <person name="Ma J."/>
        </authorList>
    </citation>
    <scope>NUCLEOTIDE SEQUENCE [LARGE SCALE GENOMIC DNA]</scope>
    <source>
        <strain evidence="5">CCUG 54329</strain>
    </source>
</reference>
<dbReference type="InterPro" id="IPR000669">
    <property type="entry name" value="Mannitol_DH"/>
</dbReference>
<evidence type="ECO:0000259" key="2">
    <source>
        <dbReference type="Pfam" id="PF01232"/>
    </source>
</evidence>
<keyword evidence="5" id="KW-1185">Reference proteome</keyword>
<dbReference type="GO" id="GO:0016491">
    <property type="term" value="F:oxidoreductase activity"/>
    <property type="evidence" value="ECO:0007669"/>
    <property type="project" value="UniProtKB-KW"/>
</dbReference>
<dbReference type="InterPro" id="IPR013131">
    <property type="entry name" value="Mannitol_DH_N"/>
</dbReference>
<dbReference type="InterPro" id="IPR013118">
    <property type="entry name" value="Mannitol_DH_C"/>
</dbReference>